<name>A0ACC2X2J4_9TREE</name>
<organism evidence="1 2">
    <name type="scientific">Naganishia adeliensis</name>
    <dbReference type="NCBI Taxonomy" id="92952"/>
    <lineage>
        <taxon>Eukaryota</taxon>
        <taxon>Fungi</taxon>
        <taxon>Dikarya</taxon>
        <taxon>Basidiomycota</taxon>
        <taxon>Agaricomycotina</taxon>
        <taxon>Tremellomycetes</taxon>
        <taxon>Filobasidiales</taxon>
        <taxon>Filobasidiaceae</taxon>
        <taxon>Naganishia</taxon>
    </lineage>
</organism>
<dbReference type="Proteomes" id="UP001230649">
    <property type="component" value="Unassembled WGS sequence"/>
</dbReference>
<evidence type="ECO:0000313" key="1">
    <source>
        <dbReference type="EMBL" id="KAJ9117988.1"/>
    </source>
</evidence>
<gene>
    <name evidence="1" type="ORF">QFC20_000269</name>
</gene>
<protein>
    <submittedName>
        <fullName evidence="1">Uncharacterized protein</fullName>
    </submittedName>
</protein>
<accession>A0ACC2X2J4</accession>
<evidence type="ECO:0000313" key="2">
    <source>
        <dbReference type="Proteomes" id="UP001230649"/>
    </source>
</evidence>
<proteinExistence type="predicted"/>
<comment type="caution">
    <text evidence="1">The sequence shown here is derived from an EMBL/GenBank/DDBJ whole genome shotgun (WGS) entry which is preliminary data.</text>
</comment>
<reference evidence="1" key="1">
    <citation type="submission" date="2023-04" db="EMBL/GenBank/DDBJ databases">
        <title>Draft Genome sequencing of Naganishia species isolated from polar environments using Oxford Nanopore Technology.</title>
        <authorList>
            <person name="Leo P."/>
            <person name="Venkateswaran K."/>
        </authorList>
    </citation>
    <scope>NUCLEOTIDE SEQUENCE</scope>
    <source>
        <strain evidence="1">MNA-CCFEE 5262</strain>
    </source>
</reference>
<dbReference type="EMBL" id="JASBWS010000001">
    <property type="protein sequence ID" value="KAJ9117988.1"/>
    <property type="molecule type" value="Genomic_DNA"/>
</dbReference>
<sequence length="386" mass="41300">MRMSINKAFQFTESGPLSKTLKLVERAIPEPEADEVVIKIRAAALNPVDVQLSSSSDKILAMMDVRPASSSNPKIPGMDFSGTIHSLGSAVDGTRFQVGDQVFGLAMDIAGKGTMQQYLAMKPAPPGDEQASHVFINKPEGLTHAQAAALPLVYSTIYTGFVHYGHLAFPSRATGNEDAQPAPRGEGKSVLILGGSGGTGSLAIQFARQIPEVGGRIVTSCSAKNAGFVKTLGAAEILIVLVGQVIDYTSQDVVEAALNSPYAPFDLVFDCVGGADFIPHLDKLLVHDEADPKRGMYVTIVGDKTSRDSMGGPITNDLNPVQKQRSKYACMILEANTTQFETMHTFLERGGEVFIDSTFGFDDVPKAYERLESARAVGKVVVDFEK</sequence>
<keyword evidence="2" id="KW-1185">Reference proteome</keyword>